<reference evidence="3" key="1">
    <citation type="submission" date="2023-12" db="EMBL/GenBank/DDBJ databases">
        <title>Genome assembly of Anisodus tanguticus.</title>
        <authorList>
            <person name="Wang Y.-J."/>
        </authorList>
    </citation>
    <scope>NUCLEOTIDE SEQUENCE</scope>
    <source>
        <strain evidence="3">KB-2021</strain>
        <tissue evidence="3">Leaf</tissue>
    </source>
</reference>
<accession>A0AAE1T0C4</accession>
<dbReference type="Proteomes" id="UP001291623">
    <property type="component" value="Unassembled WGS sequence"/>
</dbReference>
<proteinExistence type="predicted"/>
<name>A0AAE1T0C4_9SOLA</name>
<protein>
    <submittedName>
        <fullName evidence="3">Uncharacterized protein</fullName>
    </submittedName>
</protein>
<gene>
    <name evidence="3" type="ORF">RND71_002021</name>
</gene>
<sequence>MSSSGSYFMWILGMGRPDFLHTKFRGVVERRQDNLKIEMDNLSEMVATLEATNELETNKAITFGDKYSKVKFNLMILWALFIGFLVALMTK</sequence>
<organism evidence="3 4">
    <name type="scientific">Anisodus tanguticus</name>
    <dbReference type="NCBI Taxonomy" id="243964"/>
    <lineage>
        <taxon>Eukaryota</taxon>
        <taxon>Viridiplantae</taxon>
        <taxon>Streptophyta</taxon>
        <taxon>Embryophyta</taxon>
        <taxon>Tracheophyta</taxon>
        <taxon>Spermatophyta</taxon>
        <taxon>Magnoliopsida</taxon>
        <taxon>eudicotyledons</taxon>
        <taxon>Gunneridae</taxon>
        <taxon>Pentapetalae</taxon>
        <taxon>asterids</taxon>
        <taxon>lamiids</taxon>
        <taxon>Solanales</taxon>
        <taxon>Solanaceae</taxon>
        <taxon>Solanoideae</taxon>
        <taxon>Hyoscyameae</taxon>
        <taxon>Anisodus</taxon>
    </lineage>
</organism>
<keyword evidence="4" id="KW-1185">Reference proteome</keyword>
<dbReference type="AlphaFoldDB" id="A0AAE1T0C4"/>
<keyword evidence="2" id="KW-0472">Membrane</keyword>
<evidence type="ECO:0000313" key="3">
    <source>
        <dbReference type="EMBL" id="KAK4380159.1"/>
    </source>
</evidence>
<evidence type="ECO:0000256" key="2">
    <source>
        <dbReference type="SAM" id="Phobius"/>
    </source>
</evidence>
<keyword evidence="2" id="KW-0812">Transmembrane</keyword>
<keyword evidence="1" id="KW-0175">Coiled coil</keyword>
<feature type="transmembrane region" description="Helical" evidence="2">
    <location>
        <begin position="72"/>
        <end position="90"/>
    </location>
</feature>
<feature type="coiled-coil region" evidence="1">
    <location>
        <begin position="32"/>
        <end position="59"/>
    </location>
</feature>
<evidence type="ECO:0000256" key="1">
    <source>
        <dbReference type="SAM" id="Coils"/>
    </source>
</evidence>
<evidence type="ECO:0000313" key="4">
    <source>
        <dbReference type="Proteomes" id="UP001291623"/>
    </source>
</evidence>
<keyword evidence="2" id="KW-1133">Transmembrane helix</keyword>
<comment type="caution">
    <text evidence="3">The sequence shown here is derived from an EMBL/GenBank/DDBJ whole genome shotgun (WGS) entry which is preliminary data.</text>
</comment>
<dbReference type="EMBL" id="JAVYJV010000001">
    <property type="protein sequence ID" value="KAK4380159.1"/>
    <property type="molecule type" value="Genomic_DNA"/>
</dbReference>